<dbReference type="RefSeq" id="WP_143009984.1">
    <property type="nucleotide sequence ID" value="NZ_FNJH01000002.1"/>
</dbReference>
<dbReference type="GeneID" id="65075037"/>
<reference evidence="1 2" key="1">
    <citation type="submission" date="2016-10" db="EMBL/GenBank/DDBJ databases">
        <authorList>
            <person name="Varghese N."/>
            <person name="Submissions S."/>
        </authorList>
    </citation>
    <scope>NUCLEOTIDE SEQUENCE [LARGE SCALE GENOMIC DNA]</scope>
    <source>
        <strain evidence="1 2">DSM 14939</strain>
    </source>
</reference>
<proteinExistence type="predicted"/>
<dbReference type="Proteomes" id="UP000183042">
    <property type="component" value="Unassembled WGS sequence"/>
</dbReference>
<dbReference type="EMBL" id="FNJH01000002">
    <property type="protein sequence ID" value="SDO99569.1"/>
    <property type="molecule type" value="Genomic_DNA"/>
</dbReference>
<evidence type="ECO:0000313" key="1">
    <source>
        <dbReference type="EMBL" id="SDO99569.1"/>
    </source>
</evidence>
<protein>
    <submittedName>
        <fullName evidence="1">Uncharacterized protein</fullName>
    </submittedName>
</protein>
<name>A0A1H0P411_9PSED</name>
<accession>A0A1H0P411</accession>
<sequence>MAETSAGDIEKLQQISEQDTRTARKGSSVATGRIPLDHGARRVMLVLDENTINECLYDLEPEAKGFLFDPQSHIVQYPLAADEPDSQALQNIIDADLLRPGAVLLQSPYDRNAYVDLSQATDQFAIEKLRHFSRLCQYLGAWEVTVEQVEISRDCSSEVYKMSGKVPAANLDIKVENKASNSLARKFCINTSFRGGKPDTEAAENYLRGKQLWGDVVMRSLVEQCADEDNQILEQKVTISLSSESKRTLGVVAKLKLPVKGLGLTASYLASVQSSEEYLLTLTVKFDAPETDRF</sequence>
<organism evidence="1 2">
    <name type="scientific">Pseudomonas congelans</name>
    <dbReference type="NCBI Taxonomy" id="200452"/>
    <lineage>
        <taxon>Bacteria</taxon>
        <taxon>Pseudomonadati</taxon>
        <taxon>Pseudomonadota</taxon>
        <taxon>Gammaproteobacteria</taxon>
        <taxon>Pseudomonadales</taxon>
        <taxon>Pseudomonadaceae</taxon>
        <taxon>Pseudomonas</taxon>
    </lineage>
</organism>
<gene>
    <name evidence="1" type="ORF">SAMN05216596_102505</name>
</gene>
<keyword evidence="2" id="KW-1185">Reference proteome</keyword>
<evidence type="ECO:0000313" key="2">
    <source>
        <dbReference type="Proteomes" id="UP000183042"/>
    </source>
</evidence>
<comment type="caution">
    <text evidence="1">The sequence shown here is derived from an EMBL/GenBank/DDBJ whole genome shotgun (WGS) entry which is preliminary data.</text>
</comment>